<dbReference type="AlphaFoldDB" id="A0A2U3EQE1"/>
<feature type="region of interest" description="Disordered" evidence="1">
    <location>
        <begin position="111"/>
        <end position="225"/>
    </location>
</feature>
<reference evidence="2 3" key="1">
    <citation type="journal article" date="2016" name="Front. Microbiol.">
        <title>Genome and transcriptome sequences reveal the specific parasitism of the nematophagous Purpureocillium lilacinum 36-1.</title>
        <authorList>
            <person name="Xie J."/>
            <person name="Li S."/>
            <person name="Mo C."/>
            <person name="Xiao X."/>
            <person name="Peng D."/>
            <person name="Wang G."/>
            <person name="Xiao Y."/>
        </authorList>
    </citation>
    <scope>NUCLEOTIDE SEQUENCE [LARGE SCALE GENOMIC DNA]</scope>
    <source>
        <strain evidence="2 3">36-1</strain>
    </source>
</reference>
<evidence type="ECO:0000256" key="1">
    <source>
        <dbReference type="SAM" id="MobiDB-lite"/>
    </source>
</evidence>
<protein>
    <submittedName>
        <fullName evidence="2">Uncharacterized protein</fullName>
    </submittedName>
</protein>
<organism evidence="2 3">
    <name type="scientific">Purpureocillium lilacinum</name>
    <name type="common">Paecilomyces lilacinus</name>
    <dbReference type="NCBI Taxonomy" id="33203"/>
    <lineage>
        <taxon>Eukaryota</taxon>
        <taxon>Fungi</taxon>
        <taxon>Dikarya</taxon>
        <taxon>Ascomycota</taxon>
        <taxon>Pezizomycotina</taxon>
        <taxon>Sordariomycetes</taxon>
        <taxon>Hypocreomycetidae</taxon>
        <taxon>Hypocreales</taxon>
        <taxon>Ophiocordycipitaceae</taxon>
        <taxon>Purpureocillium</taxon>
    </lineage>
</organism>
<sequence>MYPARVDHPTLIDNAHTVGAFHDLKPGGFNMGGRTPVAALVGRTVTHFLPITIPRAKGTQVTWTASYARLLPPGLAAQPKPSPRRPPSPGTPGNSYPAALAEQAIALSISPEGMGRPEGSLSRRTTNLPFPRAGSRHQTPWDSDSKLTGTAAGYGHRAPIRMKLNPGPWLNSRHDGRLRGCEAKKLQQRQGEKEDHDDLGKKQAQKEYGEKRKDKDKGTGGEEEG</sequence>
<accession>A0A2U3EQE1</accession>
<dbReference type="EMBL" id="LCWV01000001">
    <property type="protein sequence ID" value="PWI76727.1"/>
    <property type="molecule type" value="Genomic_DNA"/>
</dbReference>
<evidence type="ECO:0000313" key="2">
    <source>
        <dbReference type="EMBL" id="PWI76727.1"/>
    </source>
</evidence>
<dbReference type="Proteomes" id="UP000245956">
    <property type="component" value="Unassembled WGS sequence"/>
</dbReference>
<feature type="region of interest" description="Disordered" evidence="1">
    <location>
        <begin position="73"/>
        <end position="96"/>
    </location>
</feature>
<evidence type="ECO:0000313" key="3">
    <source>
        <dbReference type="Proteomes" id="UP000245956"/>
    </source>
</evidence>
<feature type="compositionally biased region" description="Pro residues" evidence="1">
    <location>
        <begin position="80"/>
        <end position="90"/>
    </location>
</feature>
<gene>
    <name evidence="2" type="ORF">PCL_03921</name>
</gene>
<feature type="compositionally biased region" description="Basic and acidic residues" evidence="1">
    <location>
        <begin position="172"/>
        <end position="225"/>
    </location>
</feature>
<feature type="compositionally biased region" description="Polar residues" evidence="1">
    <location>
        <begin position="136"/>
        <end position="148"/>
    </location>
</feature>
<proteinExistence type="predicted"/>
<name>A0A2U3EQE1_PURLI</name>
<comment type="caution">
    <text evidence="2">The sequence shown here is derived from an EMBL/GenBank/DDBJ whole genome shotgun (WGS) entry which is preliminary data.</text>
</comment>